<accession>U5EYG3</accession>
<dbReference type="InterPro" id="IPR023214">
    <property type="entry name" value="HAD_sf"/>
</dbReference>
<dbReference type="CDD" id="cd16415">
    <property type="entry name" value="HAD_dREG-2_like"/>
    <property type="match status" value="1"/>
</dbReference>
<dbReference type="SUPFAM" id="SSF56784">
    <property type="entry name" value="HAD-like"/>
    <property type="match status" value="1"/>
</dbReference>
<sequence length="266" mass="31322">MSLSRFRLITFDVYNTLLKFRSTPGKKYGEIGAMFGVFGDNSQLAANYVSSWHHMNRAHPNFGLKTKIGYREWWRQMVNGIFNEHGTDNIPQKKVEEMTEHLMEIFKTSACWQHCYGAVDFLNYLKLQRQLNVDENHQAPFKMGVISNFDPRLDILLRNMKLYHYFDFVLNSYSVGHMKPEKEIFEFAIKSAELENLKPEECLHIGSQVTADYFAARNAGWYCLLVHEKSAEELTRKYNDMVVEDNHVYSSLFDIHKKISNDYMKW</sequence>
<dbReference type="PANTHER" id="PTHR46191:SF2">
    <property type="entry name" value="HALOACID DEHALOGENASE-LIKE HYDROLASE DOMAIN-CONTAINING PROTEIN 3"/>
    <property type="match status" value="1"/>
</dbReference>
<dbReference type="Gene3D" id="1.10.150.720">
    <property type="entry name" value="Haloacid dehalogenase-like hydrolase"/>
    <property type="match status" value="1"/>
</dbReference>
<dbReference type="AlphaFoldDB" id="U5EYG3"/>
<dbReference type="InterPro" id="IPR051828">
    <property type="entry name" value="HAD-like_hydrolase_domain"/>
</dbReference>
<evidence type="ECO:0000313" key="1">
    <source>
        <dbReference type="EMBL" id="JAB59496.1"/>
    </source>
</evidence>
<dbReference type="EMBL" id="GANO01000375">
    <property type="protein sequence ID" value="JAB59496.1"/>
    <property type="molecule type" value="mRNA"/>
</dbReference>
<dbReference type="SFLD" id="SFLDS00003">
    <property type="entry name" value="Haloacid_Dehalogenase"/>
    <property type="match status" value="1"/>
</dbReference>
<organism evidence="1">
    <name type="scientific">Corethrella appendiculata</name>
    <dbReference type="NCBI Taxonomy" id="1370023"/>
    <lineage>
        <taxon>Eukaryota</taxon>
        <taxon>Metazoa</taxon>
        <taxon>Ecdysozoa</taxon>
        <taxon>Arthropoda</taxon>
        <taxon>Hexapoda</taxon>
        <taxon>Insecta</taxon>
        <taxon>Pterygota</taxon>
        <taxon>Neoptera</taxon>
        <taxon>Endopterygota</taxon>
        <taxon>Diptera</taxon>
        <taxon>Nematocera</taxon>
        <taxon>Culicoidea</taxon>
        <taxon>Chaoboridae</taxon>
        <taxon>Corethrella</taxon>
    </lineage>
</organism>
<dbReference type="InterPro" id="IPR044924">
    <property type="entry name" value="HAD-SF_hydro_IA_REG-2-like_cap"/>
</dbReference>
<dbReference type="InterPro" id="IPR011949">
    <property type="entry name" value="HAD-SF_hydro_IA_REG-2-like"/>
</dbReference>
<dbReference type="PANTHER" id="PTHR46191">
    <property type="match status" value="1"/>
</dbReference>
<proteinExistence type="evidence at transcript level"/>
<dbReference type="InterPro" id="IPR006439">
    <property type="entry name" value="HAD-SF_hydro_IA"/>
</dbReference>
<evidence type="ECO:0008006" key="2">
    <source>
        <dbReference type="Google" id="ProtNLM"/>
    </source>
</evidence>
<protein>
    <recommendedName>
        <fullName evidence="2">Reg-2-like protein</fullName>
    </recommendedName>
</protein>
<reference evidence="1" key="1">
    <citation type="journal article" date="2014" name="Insect Biochem. Mol. Biol.">
        <title>An insight into the sialome of the frog biting fly, Corethrella appendiculata.</title>
        <authorList>
            <person name="Ribeiro J.M.C."/>
            <person name="Chagas A.C."/>
            <person name="Pham V.M."/>
            <person name="Lounibos L.P."/>
            <person name="Calvo E."/>
        </authorList>
    </citation>
    <scope>NUCLEOTIDE SEQUENCE</scope>
    <source>
        <tissue evidence="1">Salivary glands</tissue>
    </source>
</reference>
<dbReference type="GO" id="GO:0005634">
    <property type="term" value="C:nucleus"/>
    <property type="evidence" value="ECO:0007669"/>
    <property type="project" value="TreeGrafter"/>
</dbReference>
<name>U5EYG3_9DIPT</name>
<dbReference type="NCBIfam" id="TIGR02252">
    <property type="entry name" value="DREG-2"/>
    <property type="match status" value="1"/>
</dbReference>
<dbReference type="InterPro" id="IPR036412">
    <property type="entry name" value="HAD-like_sf"/>
</dbReference>
<dbReference type="Pfam" id="PF00702">
    <property type="entry name" value="Hydrolase"/>
    <property type="match status" value="1"/>
</dbReference>
<dbReference type="NCBIfam" id="TIGR01549">
    <property type="entry name" value="HAD-SF-IA-v1"/>
    <property type="match status" value="1"/>
</dbReference>
<dbReference type="SFLD" id="SFLDG01129">
    <property type="entry name" value="C1.5:_HAD__Beta-PGM__Phosphata"/>
    <property type="match status" value="1"/>
</dbReference>
<dbReference type="Gene3D" id="3.40.50.1000">
    <property type="entry name" value="HAD superfamily/HAD-like"/>
    <property type="match status" value="1"/>
</dbReference>